<sequence length="84" mass="9539">MSALTRDPQMLQKGRSRTFLWDFFSSFSSLHRKALTEPATTVVQSLSHGDVLPSVYGLIGSEEQKLLDRKFAFRWVLFSEGDEG</sequence>
<name>A0A5N6E3D4_ASPPA</name>
<dbReference type="AlphaFoldDB" id="A0A5N6E3D4"/>
<dbReference type="VEuPathDB" id="FungiDB:BDV34DRAFT_185111"/>
<evidence type="ECO:0000313" key="2">
    <source>
        <dbReference type="Proteomes" id="UP000326532"/>
    </source>
</evidence>
<reference evidence="1 2" key="1">
    <citation type="submission" date="2019-04" db="EMBL/GenBank/DDBJ databases">
        <title>Fungal friends and foes A comparative genomics study of 23 Aspergillus species from section Flavi.</title>
        <authorList>
            <consortium name="DOE Joint Genome Institute"/>
            <person name="Kjaerbolling I."/>
            <person name="Vesth T.C."/>
            <person name="Frisvad J.C."/>
            <person name="Nybo J.L."/>
            <person name="Theobald S."/>
            <person name="Kildgaard S."/>
            <person name="Petersen T.I."/>
            <person name="Kuo A."/>
            <person name="Sato A."/>
            <person name="Lyhne E.K."/>
            <person name="Kogle M.E."/>
            <person name="Wiebenga A."/>
            <person name="Kun R.S."/>
            <person name="Lubbers R.J."/>
            <person name="Makela M.R."/>
            <person name="Barry K."/>
            <person name="Chovatia M."/>
            <person name="Clum A."/>
            <person name="Daum C."/>
            <person name="Haridas S."/>
            <person name="He G."/>
            <person name="LaButti K."/>
            <person name="Lipzen A."/>
            <person name="Mondo S."/>
            <person name="Pangilinan J."/>
            <person name="Riley R."/>
            <person name="Salamov A."/>
            <person name="Simmons B.A."/>
            <person name="Magnuson J.K."/>
            <person name="Henrissat B."/>
            <person name="Mortensen U.H."/>
            <person name="Larsen T.O."/>
            <person name="De vries R.P."/>
            <person name="Grigoriev I.V."/>
            <person name="Machida M."/>
            <person name="Baker S.E."/>
            <person name="Andersen M.R."/>
        </authorList>
    </citation>
    <scope>NUCLEOTIDE SEQUENCE [LARGE SCALE GENOMIC DNA]</scope>
    <source>
        <strain evidence="1 2">CBS 117618</strain>
    </source>
</reference>
<dbReference type="EMBL" id="ML734938">
    <property type="protein sequence ID" value="KAB8211707.1"/>
    <property type="molecule type" value="Genomic_DNA"/>
</dbReference>
<organism evidence="1 2">
    <name type="scientific">Aspergillus parasiticus</name>
    <dbReference type="NCBI Taxonomy" id="5067"/>
    <lineage>
        <taxon>Eukaryota</taxon>
        <taxon>Fungi</taxon>
        <taxon>Dikarya</taxon>
        <taxon>Ascomycota</taxon>
        <taxon>Pezizomycotina</taxon>
        <taxon>Eurotiomycetes</taxon>
        <taxon>Eurotiomycetidae</taxon>
        <taxon>Eurotiales</taxon>
        <taxon>Aspergillaceae</taxon>
        <taxon>Aspergillus</taxon>
        <taxon>Aspergillus subgen. Circumdati</taxon>
    </lineage>
</organism>
<dbReference type="Proteomes" id="UP000326532">
    <property type="component" value="Unassembled WGS sequence"/>
</dbReference>
<keyword evidence="2" id="KW-1185">Reference proteome</keyword>
<protein>
    <submittedName>
        <fullName evidence="1">Uncharacterized protein</fullName>
    </submittedName>
</protein>
<evidence type="ECO:0000313" key="1">
    <source>
        <dbReference type="EMBL" id="KAB8211707.1"/>
    </source>
</evidence>
<proteinExistence type="predicted"/>
<gene>
    <name evidence="1" type="ORF">BDV34DRAFT_185111</name>
</gene>
<accession>A0A5N6E3D4</accession>